<comment type="similarity">
    <text evidence="1">Belongs to the LysR transcriptional regulatory family.</text>
</comment>
<evidence type="ECO:0000313" key="6">
    <source>
        <dbReference type="EMBL" id="RAK31107.1"/>
    </source>
</evidence>
<evidence type="ECO:0000256" key="1">
    <source>
        <dbReference type="ARBA" id="ARBA00009437"/>
    </source>
</evidence>
<dbReference type="PRINTS" id="PR00039">
    <property type="entry name" value="HTHLYSR"/>
</dbReference>
<dbReference type="SUPFAM" id="SSF53850">
    <property type="entry name" value="Periplasmic binding protein-like II"/>
    <property type="match status" value="1"/>
</dbReference>
<dbReference type="Pfam" id="PF00126">
    <property type="entry name" value="HTH_1"/>
    <property type="match status" value="1"/>
</dbReference>
<name>A0A364JXB9_9HYPH</name>
<dbReference type="OrthoDB" id="9786526at2"/>
<reference evidence="6 7" key="1">
    <citation type="submission" date="2018-06" db="EMBL/GenBank/DDBJ databases">
        <title>Genomic Encyclopedia of Type Strains, Phase IV (KMG-IV): sequencing the most valuable type-strain genomes for metagenomic binning, comparative biology and taxonomic classification.</title>
        <authorList>
            <person name="Goeker M."/>
        </authorList>
    </citation>
    <scope>NUCLEOTIDE SEQUENCE [LARGE SCALE GENOMIC DNA]</scope>
    <source>
        <strain evidence="6 7">DSM 26720</strain>
    </source>
</reference>
<gene>
    <name evidence="6" type="ORF">C7374_103246</name>
</gene>
<evidence type="ECO:0000259" key="5">
    <source>
        <dbReference type="PROSITE" id="PS50931"/>
    </source>
</evidence>
<keyword evidence="2" id="KW-0805">Transcription regulation</keyword>
<dbReference type="InterPro" id="IPR036388">
    <property type="entry name" value="WH-like_DNA-bd_sf"/>
</dbReference>
<keyword evidence="4" id="KW-0804">Transcription</keyword>
<dbReference type="InterPro" id="IPR005119">
    <property type="entry name" value="LysR_subst-bd"/>
</dbReference>
<feature type="domain" description="HTH lysR-type" evidence="5">
    <location>
        <begin position="7"/>
        <end position="64"/>
    </location>
</feature>
<dbReference type="FunFam" id="1.10.10.10:FF:000001">
    <property type="entry name" value="LysR family transcriptional regulator"/>
    <property type="match status" value="1"/>
</dbReference>
<dbReference type="Proteomes" id="UP000249453">
    <property type="component" value="Unassembled WGS sequence"/>
</dbReference>
<evidence type="ECO:0000313" key="7">
    <source>
        <dbReference type="Proteomes" id="UP000249453"/>
    </source>
</evidence>
<dbReference type="PANTHER" id="PTHR30537:SF5">
    <property type="entry name" value="HTH-TYPE TRANSCRIPTIONAL ACTIVATOR TTDR-RELATED"/>
    <property type="match status" value="1"/>
</dbReference>
<sequence length="317" mass="34146">MEQIGIDRLAGLVAFSRAASLGSYSAAARTLSISPSAVSKSIQRLEERLGFKLFARTTRSLSLTPEGLILHERALRLLRDAEEIEQVAAAVRGEPAGPIKLAAPGPIAIHVLAPKLALFRERHSKITVDLRVNDTISDLIQEGIDVAIRIGDPQDSRLIARKLGPNRAGVFASPSYLAKRGLPRRIEDLENHECVNVRHYSSGQLLRWPFQVGNRTVEILPTAGVAVDNTEAVAIAVASGAGIGLSPTYVAAPYVARGELVPVLNKYWADRGAITALWSESRRGNPNVRAFVAFLLEIFKDTSPGDGGIADPSLDAR</sequence>
<dbReference type="RefSeq" id="WP_111574861.1">
    <property type="nucleotide sequence ID" value="NZ_JBHEEY010000002.1"/>
</dbReference>
<accession>A0A364JXB9</accession>
<organism evidence="6 7">
    <name type="scientific">Falsochrobactrum ovis</name>
    <dbReference type="NCBI Taxonomy" id="1293442"/>
    <lineage>
        <taxon>Bacteria</taxon>
        <taxon>Pseudomonadati</taxon>
        <taxon>Pseudomonadota</taxon>
        <taxon>Alphaproteobacteria</taxon>
        <taxon>Hyphomicrobiales</taxon>
        <taxon>Brucellaceae</taxon>
        <taxon>Falsochrobactrum</taxon>
    </lineage>
</organism>
<keyword evidence="7" id="KW-1185">Reference proteome</keyword>
<dbReference type="InterPro" id="IPR000847">
    <property type="entry name" value="LysR_HTH_N"/>
</dbReference>
<dbReference type="Gene3D" id="3.40.190.290">
    <property type="match status" value="1"/>
</dbReference>
<keyword evidence="3 6" id="KW-0238">DNA-binding</keyword>
<dbReference type="AlphaFoldDB" id="A0A364JXB9"/>
<dbReference type="GO" id="GO:0003677">
    <property type="term" value="F:DNA binding"/>
    <property type="evidence" value="ECO:0007669"/>
    <property type="project" value="UniProtKB-KW"/>
</dbReference>
<evidence type="ECO:0000256" key="2">
    <source>
        <dbReference type="ARBA" id="ARBA00023015"/>
    </source>
</evidence>
<evidence type="ECO:0000256" key="3">
    <source>
        <dbReference type="ARBA" id="ARBA00023125"/>
    </source>
</evidence>
<dbReference type="PANTHER" id="PTHR30537">
    <property type="entry name" value="HTH-TYPE TRANSCRIPTIONAL REGULATOR"/>
    <property type="match status" value="1"/>
</dbReference>
<dbReference type="SUPFAM" id="SSF46785">
    <property type="entry name" value="Winged helix' DNA-binding domain"/>
    <property type="match status" value="1"/>
</dbReference>
<dbReference type="PROSITE" id="PS50931">
    <property type="entry name" value="HTH_LYSR"/>
    <property type="match status" value="1"/>
</dbReference>
<dbReference type="InterPro" id="IPR058163">
    <property type="entry name" value="LysR-type_TF_proteobact-type"/>
</dbReference>
<dbReference type="Gene3D" id="1.10.10.10">
    <property type="entry name" value="Winged helix-like DNA-binding domain superfamily/Winged helix DNA-binding domain"/>
    <property type="match status" value="1"/>
</dbReference>
<protein>
    <submittedName>
        <fullName evidence="6">DNA-binding transcriptional LysR family regulator</fullName>
    </submittedName>
</protein>
<comment type="caution">
    <text evidence="6">The sequence shown here is derived from an EMBL/GenBank/DDBJ whole genome shotgun (WGS) entry which is preliminary data.</text>
</comment>
<dbReference type="Pfam" id="PF03466">
    <property type="entry name" value="LysR_substrate"/>
    <property type="match status" value="1"/>
</dbReference>
<dbReference type="GO" id="GO:0003700">
    <property type="term" value="F:DNA-binding transcription factor activity"/>
    <property type="evidence" value="ECO:0007669"/>
    <property type="project" value="InterPro"/>
</dbReference>
<dbReference type="EMBL" id="QLMK01000003">
    <property type="protein sequence ID" value="RAK31107.1"/>
    <property type="molecule type" value="Genomic_DNA"/>
</dbReference>
<dbReference type="InterPro" id="IPR036390">
    <property type="entry name" value="WH_DNA-bd_sf"/>
</dbReference>
<proteinExistence type="inferred from homology"/>
<dbReference type="CDD" id="cd08422">
    <property type="entry name" value="PBP2_CrgA_like"/>
    <property type="match status" value="1"/>
</dbReference>
<evidence type="ECO:0000256" key="4">
    <source>
        <dbReference type="ARBA" id="ARBA00023163"/>
    </source>
</evidence>